<dbReference type="Gramene" id="EOX93719">
    <property type="protein sequence ID" value="EOX93719"/>
    <property type="gene ID" value="TCM_002646"/>
</dbReference>
<dbReference type="HOGENOM" id="CLU_2562997_0_0_1"/>
<evidence type="ECO:0000313" key="2">
    <source>
        <dbReference type="Proteomes" id="UP000026915"/>
    </source>
</evidence>
<dbReference type="Proteomes" id="UP000026915">
    <property type="component" value="Chromosome 1"/>
</dbReference>
<name>A0A061DLR6_THECC</name>
<organism evidence="1 2">
    <name type="scientific">Theobroma cacao</name>
    <name type="common">Cacao</name>
    <name type="synonym">Cocoa</name>
    <dbReference type="NCBI Taxonomy" id="3641"/>
    <lineage>
        <taxon>Eukaryota</taxon>
        <taxon>Viridiplantae</taxon>
        <taxon>Streptophyta</taxon>
        <taxon>Embryophyta</taxon>
        <taxon>Tracheophyta</taxon>
        <taxon>Spermatophyta</taxon>
        <taxon>Magnoliopsida</taxon>
        <taxon>eudicotyledons</taxon>
        <taxon>Gunneridae</taxon>
        <taxon>Pentapetalae</taxon>
        <taxon>rosids</taxon>
        <taxon>malvids</taxon>
        <taxon>Malvales</taxon>
        <taxon>Malvaceae</taxon>
        <taxon>Byttnerioideae</taxon>
        <taxon>Theobroma</taxon>
    </lineage>
</organism>
<proteinExistence type="predicted"/>
<sequence length="82" mass="9373">MTIYMDNDGVVKMGKGSETSNPLVDIVGKDNRCTRNGYKIEKEGSTTILEVLYGTRRAGLRIEKVWFQMKRRPHEFSYLEGG</sequence>
<dbReference type="AlphaFoldDB" id="A0A061DLR6"/>
<gene>
    <name evidence="1" type="ORF">TCM_002646</name>
</gene>
<dbReference type="InParanoid" id="A0A061DLR6"/>
<evidence type="ECO:0000313" key="1">
    <source>
        <dbReference type="EMBL" id="EOX93719.1"/>
    </source>
</evidence>
<dbReference type="EMBL" id="CM001879">
    <property type="protein sequence ID" value="EOX93719.1"/>
    <property type="molecule type" value="Genomic_DNA"/>
</dbReference>
<protein>
    <submittedName>
        <fullName evidence="1">Uncharacterized protein</fullName>
    </submittedName>
</protein>
<keyword evidence="2" id="KW-1185">Reference proteome</keyword>
<accession>A0A061DLR6</accession>
<reference evidence="1 2" key="1">
    <citation type="journal article" date="2013" name="Genome Biol.">
        <title>The genome sequence of the most widely cultivated cacao type and its use to identify candidate genes regulating pod color.</title>
        <authorList>
            <person name="Motamayor J.C."/>
            <person name="Mockaitis K."/>
            <person name="Schmutz J."/>
            <person name="Haiminen N."/>
            <person name="Iii D.L."/>
            <person name="Cornejo O."/>
            <person name="Findley S.D."/>
            <person name="Zheng P."/>
            <person name="Utro F."/>
            <person name="Royaert S."/>
            <person name="Saski C."/>
            <person name="Jenkins J."/>
            <person name="Podicheti R."/>
            <person name="Zhao M."/>
            <person name="Scheffler B.E."/>
            <person name="Stack J.C."/>
            <person name="Feltus F.A."/>
            <person name="Mustiga G.M."/>
            <person name="Amores F."/>
            <person name="Phillips W."/>
            <person name="Marelli J.P."/>
            <person name="May G.D."/>
            <person name="Shapiro H."/>
            <person name="Ma J."/>
            <person name="Bustamante C.D."/>
            <person name="Schnell R.J."/>
            <person name="Main D."/>
            <person name="Gilbert D."/>
            <person name="Parida L."/>
            <person name="Kuhn D.N."/>
        </authorList>
    </citation>
    <scope>NUCLEOTIDE SEQUENCE [LARGE SCALE GENOMIC DNA]</scope>
    <source>
        <strain evidence="2">cv. Matina 1-6</strain>
    </source>
</reference>